<dbReference type="InterPro" id="IPR036047">
    <property type="entry name" value="F-box-like_dom_sf"/>
</dbReference>
<evidence type="ECO:0000313" key="2">
    <source>
        <dbReference type="Proteomes" id="UP000504610"/>
    </source>
</evidence>
<evidence type="ECO:0000313" key="3">
    <source>
        <dbReference type="RefSeq" id="XP_018487990.1"/>
    </source>
</evidence>
<dbReference type="InterPro" id="IPR055411">
    <property type="entry name" value="LRR_FXL15/At3g58940/PEG3-like"/>
</dbReference>
<dbReference type="Pfam" id="PF24758">
    <property type="entry name" value="LRR_At5g56370"/>
    <property type="match status" value="1"/>
</dbReference>
<sequence>MFEQLLLFFGSIDVRLQAGDVILILLEQGIPVLLKHVSRRFSSKKRTRRIEVELEDKISALPDELLVQILSLVPTKDAVATMILSKRWRYIWTMVPKLDYNMNDGIHKVGFLDFLFGKSYQRWFLRFIDESLLVHKAPVLEKLAIELGGKCPVDVNVDVGKWIEKAVVSKVREIELVLMWSAEHTSLPKSLYTCNTLASLSLFGKIIVDVPSLACLPSLEELELNSVVYKDEDSLARLLSSCPNLKYLDVERHPQDNVKIFNIKAPLLENLYYLYVELRSHDEGTGGGTLAIDSPALNEIFIADYSGDSCSIENKPRLDKAFISGSCYPDDKFMTCLSSVRYLELVLNFATFVWFNTINFSQLLECKIRLVHELDWLEPLMFLLQNSPNLKVLSIDKTFIRYVEESPLSWNQPSSVPECLSSHLEIFEWNEYGGRNEEKELVKYIFANSNCLQRARFSLKSTGKKNKKKMMEELGSMSRISTSSQLLFSTELEYVSVIYETCSGFGPIFRIFSGYFGLEV</sequence>
<dbReference type="KEGG" id="rsz:108858577"/>
<dbReference type="Gene3D" id="3.80.10.10">
    <property type="entry name" value="Ribonuclease Inhibitor"/>
    <property type="match status" value="1"/>
</dbReference>
<dbReference type="InterPro" id="IPR032675">
    <property type="entry name" value="LRR_dom_sf"/>
</dbReference>
<feature type="domain" description="F-box" evidence="1">
    <location>
        <begin position="55"/>
        <end position="91"/>
    </location>
</feature>
<organism evidence="2 3">
    <name type="scientific">Raphanus sativus</name>
    <name type="common">Radish</name>
    <name type="synonym">Raphanus raphanistrum var. sativus</name>
    <dbReference type="NCBI Taxonomy" id="3726"/>
    <lineage>
        <taxon>Eukaryota</taxon>
        <taxon>Viridiplantae</taxon>
        <taxon>Streptophyta</taxon>
        <taxon>Embryophyta</taxon>
        <taxon>Tracheophyta</taxon>
        <taxon>Spermatophyta</taxon>
        <taxon>Magnoliopsida</taxon>
        <taxon>eudicotyledons</taxon>
        <taxon>Gunneridae</taxon>
        <taxon>Pentapetalae</taxon>
        <taxon>rosids</taxon>
        <taxon>malvids</taxon>
        <taxon>Brassicales</taxon>
        <taxon>Brassicaceae</taxon>
        <taxon>Brassiceae</taxon>
        <taxon>Raphanus</taxon>
    </lineage>
</organism>
<dbReference type="SUPFAM" id="SSF81383">
    <property type="entry name" value="F-box domain"/>
    <property type="match status" value="1"/>
</dbReference>
<dbReference type="PANTHER" id="PTHR31900:SF34">
    <property type="entry name" value="EMB|CAB62440.1-RELATED"/>
    <property type="match status" value="1"/>
</dbReference>
<reference evidence="3" key="2">
    <citation type="submission" date="2025-08" db="UniProtKB">
        <authorList>
            <consortium name="RefSeq"/>
        </authorList>
    </citation>
    <scope>IDENTIFICATION</scope>
    <source>
        <tissue evidence="3">Leaf</tissue>
    </source>
</reference>
<proteinExistence type="predicted"/>
<dbReference type="PROSITE" id="PS50181">
    <property type="entry name" value="FBOX"/>
    <property type="match status" value="1"/>
</dbReference>
<dbReference type="InterPro" id="IPR053781">
    <property type="entry name" value="F-box_AtFBL13-like"/>
</dbReference>
<dbReference type="RefSeq" id="XP_018487990.1">
    <property type="nucleotide sequence ID" value="XM_018632488.2"/>
</dbReference>
<dbReference type="Gene3D" id="1.20.1280.50">
    <property type="match status" value="1"/>
</dbReference>
<name>A0A6J0NU67_RAPSA</name>
<dbReference type="Pfam" id="PF08387">
    <property type="entry name" value="FBD"/>
    <property type="match status" value="1"/>
</dbReference>
<dbReference type="InterPro" id="IPR006566">
    <property type="entry name" value="FBD"/>
</dbReference>
<dbReference type="InterPro" id="IPR050232">
    <property type="entry name" value="FBL13/AtMIF1-like"/>
</dbReference>
<dbReference type="GeneID" id="108858577"/>
<dbReference type="SMART" id="SM00256">
    <property type="entry name" value="FBOX"/>
    <property type="match status" value="1"/>
</dbReference>
<dbReference type="CDD" id="cd22160">
    <property type="entry name" value="F-box_AtFBL13-like"/>
    <property type="match status" value="1"/>
</dbReference>
<gene>
    <name evidence="3" type="primary">LOC108858577</name>
</gene>
<dbReference type="SUPFAM" id="SSF52047">
    <property type="entry name" value="RNI-like"/>
    <property type="match status" value="1"/>
</dbReference>
<accession>A0A6J0NU67</accession>
<dbReference type="PANTHER" id="PTHR31900">
    <property type="entry name" value="F-BOX/RNI SUPERFAMILY PROTEIN-RELATED"/>
    <property type="match status" value="1"/>
</dbReference>
<evidence type="ECO:0000259" key="1">
    <source>
        <dbReference type="PROSITE" id="PS50181"/>
    </source>
</evidence>
<protein>
    <submittedName>
        <fullName evidence="3">F-box/FBD/LRR-repeat protein At1g22000</fullName>
    </submittedName>
</protein>
<dbReference type="Proteomes" id="UP000504610">
    <property type="component" value="Chromosome 5"/>
</dbReference>
<reference evidence="2" key="1">
    <citation type="journal article" date="2019" name="Database">
        <title>The radish genome database (RadishGD): an integrated information resource for radish genomics.</title>
        <authorList>
            <person name="Yu H.J."/>
            <person name="Baek S."/>
            <person name="Lee Y.J."/>
            <person name="Cho A."/>
            <person name="Mun J.H."/>
        </authorList>
    </citation>
    <scope>NUCLEOTIDE SEQUENCE [LARGE SCALE GENOMIC DNA]</scope>
    <source>
        <strain evidence="2">cv. WK10039</strain>
    </source>
</reference>
<dbReference type="InterPro" id="IPR001810">
    <property type="entry name" value="F-box_dom"/>
</dbReference>
<dbReference type="OrthoDB" id="1110904at2759"/>
<dbReference type="Pfam" id="PF00646">
    <property type="entry name" value="F-box"/>
    <property type="match status" value="1"/>
</dbReference>
<dbReference type="SMART" id="SM00579">
    <property type="entry name" value="FBD"/>
    <property type="match status" value="1"/>
</dbReference>
<dbReference type="AlphaFoldDB" id="A0A6J0NU67"/>
<keyword evidence="2" id="KW-1185">Reference proteome</keyword>